<dbReference type="RefSeq" id="WP_084114205.1">
    <property type="nucleotide sequence ID" value="NZ_FWXH01000002.1"/>
</dbReference>
<dbReference type="Gene3D" id="3.40.50.300">
    <property type="entry name" value="P-loop containing nucleotide triphosphate hydrolases"/>
    <property type="match status" value="1"/>
</dbReference>
<dbReference type="AlphaFoldDB" id="A0A1W1X871"/>
<dbReference type="STRING" id="1121291.SAMN02745134_00952"/>
<keyword evidence="4" id="KW-1185">Reference proteome</keyword>
<dbReference type="PANTHER" id="PTHR22674:SF6">
    <property type="entry name" value="NTPASE KAP FAMILY P-LOOP DOMAIN-CONTAINING PROTEIN 1"/>
    <property type="match status" value="1"/>
</dbReference>
<name>A0A1W1X871_9CLOT</name>
<feature type="domain" description="KAP NTPase" evidence="2">
    <location>
        <begin position="24"/>
        <end position="388"/>
    </location>
</feature>
<gene>
    <name evidence="3" type="ORF">SAMN02745134_00952</name>
</gene>
<keyword evidence="1" id="KW-0812">Transmembrane</keyword>
<evidence type="ECO:0000313" key="4">
    <source>
        <dbReference type="Proteomes" id="UP000192468"/>
    </source>
</evidence>
<evidence type="ECO:0000259" key="2">
    <source>
        <dbReference type="Pfam" id="PF07693"/>
    </source>
</evidence>
<dbReference type="SUPFAM" id="SSF52540">
    <property type="entry name" value="P-loop containing nucleoside triphosphate hydrolases"/>
    <property type="match status" value="1"/>
</dbReference>
<dbReference type="EMBL" id="FWXH01000002">
    <property type="protein sequence ID" value="SMC19878.1"/>
    <property type="molecule type" value="Genomic_DNA"/>
</dbReference>
<keyword evidence="1" id="KW-1133">Transmembrane helix</keyword>
<organism evidence="3 4">
    <name type="scientific">Clostridium acidisoli DSM 12555</name>
    <dbReference type="NCBI Taxonomy" id="1121291"/>
    <lineage>
        <taxon>Bacteria</taxon>
        <taxon>Bacillati</taxon>
        <taxon>Bacillota</taxon>
        <taxon>Clostridia</taxon>
        <taxon>Eubacteriales</taxon>
        <taxon>Clostridiaceae</taxon>
        <taxon>Clostridium</taxon>
    </lineage>
</organism>
<reference evidence="3 4" key="1">
    <citation type="submission" date="2017-04" db="EMBL/GenBank/DDBJ databases">
        <authorList>
            <person name="Afonso C.L."/>
            <person name="Miller P.J."/>
            <person name="Scott M.A."/>
            <person name="Spackman E."/>
            <person name="Goraichik I."/>
            <person name="Dimitrov K.M."/>
            <person name="Suarez D.L."/>
            <person name="Swayne D.E."/>
        </authorList>
    </citation>
    <scope>NUCLEOTIDE SEQUENCE [LARGE SCALE GENOMIC DNA]</scope>
    <source>
        <strain evidence="3 4">DSM 12555</strain>
    </source>
</reference>
<proteinExistence type="predicted"/>
<feature type="transmembrane region" description="Helical" evidence="1">
    <location>
        <begin position="139"/>
        <end position="164"/>
    </location>
</feature>
<dbReference type="OrthoDB" id="88903at2"/>
<dbReference type="InterPro" id="IPR011646">
    <property type="entry name" value="KAP_P-loop"/>
</dbReference>
<sequence>MELEKFFIKDSAINKKQDDAFSYIDYVNNLKKVIEHNEPPFNIAIIGKWGVGKSSIVNLLKEELKGKHEYKIQEINAWKYENTSLKKAFIKHLYKNLNGNKYDLAQDLMNLLNPSIDIKEKEETFSDFIKKGVIRTVAFLLYFILLSVILYCILMLFDLFNYWISNSGKSLGEVWKDYINPKSNINVYETLKSFKDKMFIPLAILGIGEIAKFVSAYKTKKVVKFEINPAIESTDEYEEKFIETLSKYKTQNRYFKKLIVVIDDLDRLSPKKIVDALDAIKAFVEVKECIFIVPFDDSILRKAINSKRLYDFSSLDGESYLDKLFQFKLILPPLIDLDMKEYAYNLCVNEIPQIFNLCPSFKTILEEILIYPYVRTPRQIIKIINTFVSNLLIVNSRENKKLEPNLITDKTGLNILAKVSVLQSDFPEFYEHLLQDNNSISKLLKKYNEQEDKDINSFGMNSIDTFNALISFLIKTEYIYTDNLAPFIYLGQDSLGLSAGDEKQRSIRKYLLSGNDVALIKYSENKVIADIDTRIIMQGINEAKTVELQQVLKVAMQIVDYIGEELIEEFSNLISNKINIINELNIEFRYWQIDFKNYLTVYRKAVEKKGIEKALNTVIKLVFEHNKEWKRKNGAEYDEELFADIIENLIEECLSNENILSDDVKLKLKTFINNENYPVEIIISIYNNHRNLIKEYFSDNFYNRLCEYMGKEDIADEVNTIKALEEIAVTIREIDIERFSKPLTNVIINEMNALKVCELLIPVAGEVKIENAINLVNEFISFDYSEVAIGKIIQIIAGLNWKIDKIDNDKFNKFIIKSCEFNYLDQVNDILVREISPNQFGLLINAIEYIVDKWLVNGSYDKVCDSIVCNFTLEQLNNIVNKIKNVVGAVSNAIAVDKFNRCVSIIGILIKNNNQSHKLLSDMVSSMIIYYGNNYNYVSSYPQWAEAYTAVIGATKGVISEANLETYVGFLVNYVASYKPDIMIKGFYYLGESIPKRYVKDSINRIISYAKTFDTQTMGISYLKSIENFIKGDKDNVSLYAKFLISCIGVDTNTVLSNLNDFYSSIGKENLINAVKFLMSDNTYDRDLAFRVVNKFFDKENKSEFIKEILLLENSDNSLEFIRNLLDYNNELLYKEVLSDLINGITDQETIVYLLNLLILSSYYKEKLDKKLIANLINYIWIKFGDSEINKMSDILINKYNNFKFRNAKSILTQNIIVVFKKSNMETKKKVLQIADMFDFNMTFKKASREANFSDDEKSLIKEILRIV</sequence>
<dbReference type="Proteomes" id="UP000192468">
    <property type="component" value="Unassembled WGS sequence"/>
</dbReference>
<dbReference type="Pfam" id="PF07693">
    <property type="entry name" value="KAP_NTPase"/>
    <property type="match status" value="1"/>
</dbReference>
<dbReference type="PANTHER" id="PTHR22674">
    <property type="entry name" value="NTPASE, KAP FAMILY P-LOOP DOMAIN-CONTAINING 1"/>
    <property type="match status" value="1"/>
</dbReference>
<keyword evidence="1" id="KW-0472">Membrane</keyword>
<evidence type="ECO:0000313" key="3">
    <source>
        <dbReference type="EMBL" id="SMC19878.1"/>
    </source>
</evidence>
<dbReference type="InterPro" id="IPR052754">
    <property type="entry name" value="NTPase_KAP_P-loop"/>
</dbReference>
<accession>A0A1W1X871</accession>
<protein>
    <submittedName>
        <fullName evidence="3">KAP family P-loop domain-containing protein</fullName>
    </submittedName>
</protein>
<dbReference type="InterPro" id="IPR027417">
    <property type="entry name" value="P-loop_NTPase"/>
</dbReference>
<evidence type="ECO:0000256" key="1">
    <source>
        <dbReference type="SAM" id="Phobius"/>
    </source>
</evidence>